<evidence type="ECO:0000313" key="4">
    <source>
        <dbReference type="Proteomes" id="UP000053372"/>
    </source>
</evidence>
<dbReference type="InterPro" id="IPR029052">
    <property type="entry name" value="Metallo-depent_PP-like"/>
</dbReference>
<dbReference type="OrthoDB" id="9795624at2"/>
<dbReference type="RefSeq" id="WP_027842572.1">
    <property type="nucleotide sequence ID" value="NZ_LMTZ01000013.1"/>
</dbReference>
<dbReference type="Pfam" id="PF09423">
    <property type="entry name" value="PhoD"/>
    <property type="match status" value="1"/>
</dbReference>
<dbReference type="EMBL" id="LMTZ01000013">
    <property type="protein sequence ID" value="KST69794.1"/>
    <property type="molecule type" value="Genomic_DNA"/>
</dbReference>
<dbReference type="Proteomes" id="UP000053372">
    <property type="component" value="Unassembled WGS sequence"/>
</dbReference>
<keyword evidence="4" id="KW-1185">Reference proteome</keyword>
<dbReference type="CDD" id="cd07389">
    <property type="entry name" value="MPP_PhoD"/>
    <property type="match status" value="1"/>
</dbReference>
<dbReference type="EMBL" id="LMTZ01000086">
    <property type="protein sequence ID" value="KST67570.1"/>
    <property type="molecule type" value="Genomic_DNA"/>
</dbReference>
<dbReference type="SUPFAM" id="SSF56300">
    <property type="entry name" value="Metallo-dependent phosphatases"/>
    <property type="match status" value="1"/>
</dbReference>
<proteinExistence type="predicted"/>
<feature type="domain" description="PhoD-like phosphatase metallophosphatase" evidence="1">
    <location>
        <begin position="172"/>
        <end position="397"/>
    </location>
</feature>
<evidence type="ECO:0000313" key="2">
    <source>
        <dbReference type="EMBL" id="KST67570.1"/>
    </source>
</evidence>
<evidence type="ECO:0000313" key="3">
    <source>
        <dbReference type="EMBL" id="KST69794.1"/>
    </source>
</evidence>
<organism evidence="3 4">
    <name type="scientific">Mastigocoleus testarum BC008</name>
    <dbReference type="NCBI Taxonomy" id="371196"/>
    <lineage>
        <taxon>Bacteria</taxon>
        <taxon>Bacillati</taxon>
        <taxon>Cyanobacteriota</taxon>
        <taxon>Cyanophyceae</taxon>
        <taxon>Nostocales</taxon>
        <taxon>Hapalosiphonaceae</taxon>
        <taxon>Mastigocoleus</taxon>
    </lineage>
</organism>
<reference evidence="3 4" key="1">
    <citation type="journal article" date="2015" name="Genome Announc.">
        <title>Draft Genome of the Euendolithic (true boring) Cyanobacterium Mastigocoleus testarum strain BC008.</title>
        <authorList>
            <person name="Guida B.S."/>
            <person name="Garcia-Pichel F."/>
        </authorList>
    </citation>
    <scope>NUCLEOTIDE SEQUENCE [LARGE SCALE GENOMIC DNA]</scope>
    <source>
        <strain evidence="3 4">BC008</strain>
    </source>
</reference>
<sequence>MKVKTLTVGPILGSVTGNNARIFGRGKYEQYTQDLFKWWNSLFDRKLHYFGIARIRVGGELNFQRPRIFRINPNFDMTGVVIFNNLLPEKDYEYQIGWVKCYRKNLENLEAERFDWSNIPTYKFKTAANNPEQNRSFILGSCRYLLRILGSSLFDDRGDKTFRSILRQIDSGVATDGLIMVGDQIYADDLNFIAADQRIHQFFKRYQEVFSQPYIRKLMAQVPTYMTLDDHEIEDNWPSKASEKDLVTLFPVAIHAYMTYQLSHSPLFELSEDKSKITGTPTKFWYTFSDGCCDFFITDTRTERYLSNEESERKIISIHQMEAIKTWLTNDSGRIKFIASSVPFFPDSKTKNSDKWGGFLSQRTELIDFIFRNKIKPVVFLSGDVHCSMSAELICPEQTDFKIISIVSSAFFWPYAHTQASSFQLDGKLKTYSSHSYKLVNVSPVYSNDNFTRVSVEKSSFDESNLKVEVFSRKGRLVYTKKCGL</sequence>
<dbReference type="PANTHER" id="PTHR37031:SF2">
    <property type="entry name" value="PHOD-LIKE PHOSPHATASE METALLOPHOSPHATASE DOMAIN-CONTAINING PROTEIN"/>
    <property type="match status" value="1"/>
</dbReference>
<protein>
    <recommendedName>
        <fullName evidence="1">PhoD-like phosphatase metallophosphatase domain-containing protein</fullName>
    </recommendedName>
</protein>
<dbReference type="Gene3D" id="3.60.21.70">
    <property type="entry name" value="PhoD-like phosphatase"/>
    <property type="match status" value="1"/>
</dbReference>
<accession>A0A0V7ZZ92</accession>
<dbReference type="InterPro" id="IPR038607">
    <property type="entry name" value="PhoD-like_sf"/>
</dbReference>
<dbReference type="AlphaFoldDB" id="A0A0V7ZZ92"/>
<dbReference type="PANTHER" id="PTHR37031">
    <property type="entry name" value="METALLOPHOSPHATASE BINDING DOMAIN PROTEIN"/>
    <property type="match status" value="1"/>
</dbReference>
<comment type="caution">
    <text evidence="3">The sequence shown here is derived from an EMBL/GenBank/DDBJ whole genome shotgun (WGS) entry which is preliminary data.</text>
</comment>
<evidence type="ECO:0000259" key="1">
    <source>
        <dbReference type="Pfam" id="PF09423"/>
    </source>
</evidence>
<dbReference type="InterPro" id="IPR018946">
    <property type="entry name" value="PhoD-like_MPP"/>
</dbReference>
<gene>
    <name evidence="2" type="ORF">BC008_30710</name>
    <name evidence="3" type="ORF">BC008_36140</name>
</gene>
<name>A0A0V7ZZ92_9CYAN</name>